<feature type="transmembrane region" description="Helical" evidence="5">
    <location>
        <begin position="438"/>
        <end position="458"/>
    </location>
</feature>
<organism evidence="6 7">
    <name type="scientific">Macrophomina phaseolina</name>
    <dbReference type="NCBI Taxonomy" id="35725"/>
    <lineage>
        <taxon>Eukaryota</taxon>
        <taxon>Fungi</taxon>
        <taxon>Dikarya</taxon>
        <taxon>Ascomycota</taxon>
        <taxon>Pezizomycotina</taxon>
        <taxon>Dothideomycetes</taxon>
        <taxon>Dothideomycetes incertae sedis</taxon>
        <taxon>Botryosphaeriales</taxon>
        <taxon>Botryosphaeriaceae</taxon>
        <taxon>Macrophomina</taxon>
    </lineage>
</organism>
<dbReference type="SUPFAM" id="SSF103473">
    <property type="entry name" value="MFS general substrate transporter"/>
    <property type="match status" value="1"/>
</dbReference>
<comment type="caution">
    <text evidence="6">The sequence shown here is derived from an EMBL/GenBank/DDBJ whole genome shotgun (WGS) entry which is preliminary data.</text>
</comment>
<dbReference type="EMBL" id="JAGTJR010000019">
    <property type="protein sequence ID" value="KAH7045140.1"/>
    <property type="molecule type" value="Genomic_DNA"/>
</dbReference>
<keyword evidence="4 5" id="KW-0472">Membrane</keyword>
<feature type="transmembrane region" description="Helical" evidence="5">
    <location>
        <begin position="67"/>
        <end position="91"/>
    </location>
</feature>
<feature type="transmembrane region" description="Helical" evidence="5">
    <location>
        <begin position="312"/>
        <end position="333"/>
    </location>
</feature>
<feature type="transmembrane region" description="Helical" evidence="5">
    <location>
        <begin position="131"/>
        <end position="150"/>
    </location>
</feature>
<evidence type="ECO:0000256" key="1">
    <source>
        <dbReference type="ARBA" id="ARBA00004141"/>
    </source>
</evidence>
<accession>A0ABQ8G505</accession>
<reference evidence="6 7" key="1">
    <citation type="journal article" date="2021" name="Nat. Commun.">
        <title>Genetic determinants of endophytism in the Arabidopsis root mycobiome.</title>
        <authorList>
            <person name="Mesny F."/>
            <person name="Miyauchi S."/>
            <person name="Thiergart T."/>
            <person name="Pickel B."/>
            <person name="Atanasova L."/>
            <person name="Karlsson M."/>
            <person name="Huettel B."/>
            <person name="Barry K.W."/>
            <person name="Haridas S."/>
            <person name="Chen C."/>
            <person name="Bauer D."/>
            <person name="Andreopoulos W."/>
            <person name="Pangilinan J."/>
            <person name="LaButti K."/>
            <person name="Riley R."/>
            <person name="Lipzen A."/>
            <person name="Clum A."/>
            <person name="Drula E."/>
            <person name="Henrissat B."/>
            <person name="Kohler A."/>
            <person name="Grigoriev I.V."/>
            <person name="Martin F.M."/>
            <person name="Hacquard S."/>
        </authorList>
    </citation>
    <scope>NUCLEOTIDE SEQUENCE [LARGE SCALE GENOMIC DNA]</scope>
    <source>
        <strain evidence="6 7">MPI-SDFR-AT-0080</strain>
    </source>
</reference>
<evidence type="ECO:0000256" key="2">
    <source>
        <dbReference type="ARBA" id="ARBA00022692"/>
    </source>
</evidence>
<comment type="subcellular location">
    <subcellularLocation>
        <location evidence="1">Membrane</location>
        <topology evidence="1">Multi-pass membrane protein</topology>
    </subcellularLocation>
</comment>
<feature type="transmembrane region" description="Helical" evidence="5">
    <location>
        <begin position="403"/>
        <end position="426"/>
    </location>
</feature>
<protein>
    <submittedName>
        <fullName evidence="6">Major facilitator superfamily domain-containing protein</fullName>
    </submittedName>
</protein>
<name>A0ABQ8G505_9PEZI</name>
<sequence>MSGWRYALSLSKAEVKKATPPGTQVFIKKIETQATIEDVGEGKHARLIPSPSDDPADLLNWPMWRKIALLIVASFYAFVANFNSSVVAPALPIWPVAFPHDPKAQGDLPYLVAVNDLFLVPLSSSFGRRPVLISASLIMTLCTVWCALASDFDSLLAARIFQAIGGGPADVISPAFVGDTFFLHQRGRAIPLVAGISGGYIGFLFSWKYIFWVSLALCGAVFVGIITFVPESLYDREPFPALVEQAHRPGSYSGGSFKELPQVQVTEYRPFTFARSLGFRKPRGRVIHNFIEPWRTLRLPATWITMLQNGGIIGGMVLILGATFTYSVADAWLQRQARRHTDGYTEPEDRLPTMYHTLIKATTGFFVARWVGLQVGYGMLSFGCMQIPSIGFNFLIDAYSTAVADCFVITTSLGSVLAFAWTLVVSDWAHDRGPAEPFGIFGMLMGLFGLLTVPLWFFGKRIRIATASFMAQ</sequence>
<dbReference type="PANTHER" id="PTHR23502">
    <property type="entry name" value="MAJOR FACILITATOR SUPERFAMILY"/>
    <property type="match status" value="1"/>
</dbReference>
<evidence type="ECO:0000256" key="3">
    <source>
        <dbReference type="ARBA" id="ARBA00022989"/>
    </source>
</evidence>
<keyword evidence="3 5" id="KW-1133">Transmembrane helix</keyword>
<evidence type="ECO:0000256" key="4">
    <source>
        <dbReference type="ARBA" id="ARBA00023136"/>
    </source>
</evidence>
<evidence type="ECO:0000256" key="5">
    <source>
        <dbReference type="SAM" id="Phobius"/>
    </source>
</evidence>
<dbReference type="InterPro" id="IPR036259">
    <property type="entry name" value="MFS_trans_sf"/>
</dbReference>
<gene>
    <name evidence="6" type="ORF">B0J12DRAFT_757541</name>
</gene>
<keyword evidence="7" id="KW-1185">Reference proteome</keyword>
<feature type="transmembrane region" description="Helical" evidence="5">
    <location>
        <begin position="354"/>
        <end position="371"/>
    </location>
</feature>
<dbReference type="PANTHER" id="PTHR23502:SF181">
    <property type="entry name" value="MAJOR FACILITATOR SUPERFAMILY (MFS) PROFILE DOMAIN-CONTAINING PROTEIN"/>
    <property type="match status" value="1"/>
</dbReference>
<evidence type="ECO:0000313" key="6">
    <source>
        <dbReference type="EMBL" id="KAH7045140.1"/>
    </source>
</evidence>
<keyword evidence="2 5" id="KW-0812">Transmembrane</keyword>
<dbReference type="Gene3D" id="1.20.1720.10">
    <property type="entry name" value="Multidrug resistance protein D"/>
    <property type="match status" value="1"/>
</dbReference>
<evidence type="ECO:0000313" key="7">
    <source>
        <dbReference type="Proteomes" id="UP000774617"/>
    </source>
</evidence>
<proteinExistence type="predicted"/>
<dbReference type="InterPro" id="IPR011701">
    <property type="entry name" value="MFS"/>
</dbReference>
<feature type="transmembrane region" description="Helical" evidence="5">
    <location>
        <begin position="209"/>
        <end position="229"/>
    </location>
</feature>
<dbReference type="Pfam" id="PF07690">
    <property type="entry name" value="MFS_1"/>
    <property type="match status" value="1"/>
</dbReference>
<dbReference type="Proteomes" id="UP000774617">
    <property type="component" value="Unassembled WGS sequence"/>
</dbReference>
<feature type="transmembrane region" description="Helical" evidence="5">
    <location>
        <begin position="377"/>
        <end position="396"/>
    </location>
</feature>